<keyword evidence="2" id="KW-0805">Transcription regulation</keyword>
<dbReference type="Pfam" id="PF00486">
    <property type="entry name" value="Trans_reg_C"/>
    <property type="match status" value="1"/>
</dbReference>
<feature type="region of interest" description="Disordered" evidence="6">
    <location>
        <begin position="662"/>
        <end position="681"/>
    </location>
</feature>
<dbReference type="AlphaFoldDB" id="A0A9X3NI59"/>
<organism evidence="8 9">
    <name type="scientific">Streptomonospora mangrovi</name>
    <dbReference type="NCBI Taxonomy" id="2883123"/>
    <lineage>
        <taxon>Bacteria</taxon>
        <taxon>Bacillati</taxon>
        <taxon>Actinomycetota</taxon>
        <taxon>Actinomycetes</taxon>
        <taxon>Streptosporangiales</taxon>
        <taxon>Nocardiopsidaceae</taxon>
        <taxon>Streptomonospora</taxon>
    </lineage>
</organism>
<dbReference type="Pfam" id="PF03704">
    <property type="entry name" value="BTAD"/>
    <property type="match status" value="1"/>
</dbReference>
<keyword evidence="4" id="KW-0804">Transcription</keyword>
<dbReference type="GO" id="GO:0006355">
    <property type="term" value="P:regulation of DNA-templated transcription"/>
    <property type="evidence" value="ECO:0007669"/>
    <property type="project" value="InterPro"/>
</dbReference>
<proteinExistence type="inferred from homology"/>
<dbReference type="InterPro" id="IPR005158">
    <property type="entry name" value="BTAD"/>
</dbReference>
<reference evidence="8" key="1">
    <citation type="submission" date="2021-10" db="EMBL/GenBank/DDBJ databases">
        <title>Streptomonospora sp. nov., isolated from mangrove soil.</title>
        <authorList>
            <person name="Chen X."/>
            <person name="Ge X."/>
            <person name="Liu W."/>
        </authorList>
    </citation>
    <scope>NUCLEOTIDE SEQUENCE</scope>
    <source>
        <strain evidence="8">S1-112</strain>
    </source>
</reference>
<dbReference type="InterPro" id="IPR019734">
    <property type="entry name" value="TPR_rpt"/>
</dbReference>
<evidence type="ECO:0000256" key="1">
    <source>
        <dbReference type="ARBA" id="ARBA00005820"/>
    </source>
</evidence>
<evidence type="ECO:0000313" key="8">
    <source>
        <dbReference type="EMBL" id="MDA0564142.1"/>
    </source>
</evidence>
<feature type="DNA-binding region" description="OmpR/PhoB-type" evidence="5">
    <location>
        <begin position="1"/>
        <end position="96"/>
    </location>
</feature>
<dbReference type="InterPro" id="IPR002182">
    <property type="entry name" value="NB-ARC"/>
</dbReference>
<dbReference type="Gene3D" id="3.40.50.300">
    <property type="entry name" value="P-loop containing nucleotide triphosphate hydrolases"/>
    <property type="match status" value="1"/>
</dbReference>
<dbReference type="InterPro" id="IPR016032">
    <property type="entry name" value="Sig_transdc_resp-reg_C-effctor"/>
</dbReference>
<dbReference type="InterPro" id="IPR051677">
    <property type="entry name" value="AfsR-DnrI-RedD_regulator"/>
</dbReference>
<dbReference type="PANTHER" id="PTHR35807:SF1">
    <property type="entry name" value="TRANSCRIPTIONAL REGULATOR REDD"/>
    <property type="match status" value="1"/>
</dbReference>
<dbReference type="SMART" id="SM00862">
    <property type="entry name" value="Trans_reg_C"/>
    <property type="match status" value="1"/>
</dbReference>
<keyword evidence="9" id="KW-1185">Reference proteome</keyword>
<protein>
    <submittedName>
        <fullName evidence="8">Tetratricopeptide repeat protein</fullName>
    </submittedName>
</protein>
<dbReference type="SMART" id="SM01043">
    <property type="entry name" value="BTAD"/>
    <property type="match status" value="1"/>
</dbReference>
<evidence type="ECO:0000256" key="3">
    <source>
        <dbReference type="ARBA" id="ARBA00023125"/>
    </source>
</evidence>
<gene>
    <name evidence="8" type="ORF">LG943_07350</name>
</gene>
<evidence type="ECO:0000256" key="6">
    <source>
        <dbReference type="SAM" id="MobiDB-lite"/>
    </source>
</evidence>
<dbReference type="SUPFAM" id="SSF52540">
    <property type="entry name" value="P-loop containing nucleoside triphosphate hydrolases"/>
    <property type="match status" value="1"/>
</dbReference>
<dbReference type="InterPro" id="IPR027417">
    <property type="entry name" value="P-loop_NTPase"/>
</dbReference>
<feature type="compositionally biased region" description="Basic and acidic residues" evidence="6">
    <location>
        <begin position="662"/>
        <end position="674"/>
    </location>
</feature>
<dbReference type="PROSITE" id="PS51755">
    <property type="entry name" value="OMPR_PHOB"/>
    <property type="match status" value="1"/>
</dbReference>
<dbReference type="Proteomes" id="UP001140076">
    <property type="component" value="Unassembled WGS sequence"/>
</dbReference>
<dbReference type="EMBL" id="JAJAQC010000009">
    <property type="protein sequence ID" value="MDA0564142.1"/>
    <property type="molecule type" value="Genomic_DNA"/>
</dbReference>
<evidence type="ECO:0000256" key="5">
    <source>
        <dbReference type="PROSITE-ProRule" id="PRU01091"/>
    </source>
</evidence>
<dbReference type="CDD" id="cd15831">
    <property type="entry name" value="BTAD"/>
    <property type="match status" value="1"/>
</dbReference>
<name>A0A9X3NI59_9ACTN</name>
<evidence type="ECO:0000256" key="4">
    <source>
        <dbReference type="ARBA" id="ARBA00023163"/>
    </source>
</evidence>
<sequence>MEIRLLGPSVRIMVDGESVDAGTPKERSILANLALEPGKVVPTQLIIDRVWGDAPTPRVRSSLYAYITRLRGRLAAAGGGSGVGLRSRSQGYLLEIAKEAVDWHRAELLRVRARALAESGDHRAAVVLLSEALDLWEGHPLAEISGTWAEGVRTNMLKSWSLLVQRWAESSMRIGHFDDVVTRVSEAAAADPVNERLAAVLMEALAGSGRHAEALEIHARLRAELADRYGADPGPATQAVFERILAGGGNGARTARQRAGAVSLPVAGAEVDPPPPEPGAVSRGAGDESTSPRASNERAPELPVFDNLPRDIDDFTAREAELADIVARARGRPDATTVVVVHGMAGRGKTALAVRAAHTVRPEFHTRLHLDMRGHTEGQPPLAPEHGLYRLLRAVGVPADEIPSEPEARAALWSSRLTGRRTLILLDDAIAHQVGPLIPGIPGCTVLVTSRRRLTELHGVQHLELAALDPAESAAMFLRAAGRDPDAETDPATRTAVERITADCEGLPLALRVAGARLLHRPAWTPQHLADRIARNGLAEMRSTSHDVAGVFATSFHALSSSARSGFLRVSLHPSDRFSLPAAAAAIGDEDEGFAAAEAVIEELLDAHLIEETGPESYRMHALLREFARGRAAEETRAEERRSVLLRIIDFYWAAADAADRTVHPGRPRPEPRPSYRGGLPELDSPLAARRWYEAEYAALEAAMACARDGEFAPDPDFRARAAYLPLSLGGLYDSDGPWGSAEEQLRAALDLLRERDDAEGTAFAAYELSRVQRRLGRTALAEANSRLALDMWRGREEGRGEAYARNQLGLVLGETGKNTEALIEHRVALKLLRASGDKRGCVQALDNIGTCAASMGDFSVAESAFGEALELLSDMEEPSIEASVLNNHAAILHHRGYHREATLMCDRATSAFEKLGNRLAVASSLSNGAEVLAYIGQHESALSRFRRARDHLIEMGDVVAAVKAIQGIGSALLALGRAQEALRALEEGLRLAGSCPAPAAEAPLLLACGDVARALRRTDDARRHYEAALELARHGVSALDELVAYDRIGDLCAAEGLMNEAVSHWRSAHGLAARMGTHHSQSTGIKISVMGQYDSGGQC</sequence>
<feature type="domain" description="OmpR/PhoB-type" evidence="7">
    <location>
        <begin position="1"/>
        <end position="96"/>
    </location>
</feature>
<evidence type="ECO:0000256" key="2">
    <source>
        <dbReference type="ARBA" id="ARBA00023015"/>
    </source>
</evidence>
<dbReference type="GO" id="GO:0043531">
    <property type="term" value="F:ADP binding"/>
    <property type="evidence" value="ECO:0007669"/>
    <property type="project" value="InterPro"/>
</dbReference>
<evidence type="ECO:0000313" key="9">
    <source>
        <dbReference type="Proteomes" id="UP001140076"/>
    </source>
</evidence>
<dbReference type="PRINTS" id="PR00364">
    <property type="entry name" value="DISEASERSIST"/>
</dbReference>
<dbReference type="GO" id="GO:0000160">
    <property type="term" value="P:phosphorelay signal transduction system"/>
    <property type="evidence" value="ECO:0007669"/>
    <property type="project" value="InterPro"/>
</dbReference>
<feature type="region of interest" description="Disordered" evidence="6">
    <location>
        <begin position="265"/>
        <end position="307"/>
    </location>
</feature>
<comment type="caution">
    <text evidence="8">The sequence shown here is derived from an EMBL/GenBank/DDBJ whole genome shotgun (WGS) entry which is preliminary data.</text>
</comment>
<dbReference type="InterPro" id="IPR011990">
    <property type="entry name" value="TPR-like_helical_dom_sf"/>
</dbReference>
<dbReference type="InterPro" id="IPR036388">
    <property type="entry name" value="WH-like_DNA-bd_sf"/>
</dbReference>
<dbReference type="SUPFAM" id="SSF48452">
    <property type="entry name" value="TPR-like"/>
    <property type="match status" value="3"/>
</dbReference>
<dbReference type="InterPro" id="IPR001867">
    <property type="entry name" value="OmpR/PhoB-type_DNA-bd"/>
</dbReference>
<dbReference type="Pfam" id="PF00931">
    <property type="entry name" value="NB-ARC"/>
    <property type="match status" value="1"/>
</dbReference>
<dbReference type="Gene3D" id="1.10.10.10">
    <property type="entry name" value="Winged helix-like DNA-binding domain superfamily/Winged helix DNA-binding domain"/>
    <property type="match status" value="1"/>
</dbReference>
<evidence type="ECO:0000259" key="7">
    <source>
        <dbReference type="PROSITE" id="PS51755"/>
    </source>
</evidence>
<keyword evidence="3 5" id="KW-0238">DNA-binding</keyword>
<dbReference type="SUPFAM" id="SSF46894">
    <property type="entry name" value="C-terminal effector domain of the bipartite response regulators"/>
    <property type="match status" value="1"/>
</dbReference>
<dbReference type="SMART" id="SM00028">
    <property type="entry name" value="TPR"/>
    <property type="match status" value="8"/>
</dbReference>
<comment type="similarity">
    <text evidence="1">Belongs to the AfsR/DnrI/RedD regulatory family.</text>
</comment>
<dbReference type="GO" id="GO:0003677">
    <property type="term" value="F:DNA binding"/>
    <property type="evidence" value="ECO:0007669"/>
    <property type="project" value="UniProtKB-UniRule"/>
</dbReference>
<dbReference type="RefSeq" id="WP_270071430.1">
    <property type="nucleotide sequence ID" value="NZ_JAJAQC010000009.1"/>
</dbReference>
<dbReference type="PANTHER" id="PTHR35807">
    <property type="entry name" value="TRANSCRIPTIONAL REGULATOR REDD-RELATED"/>
    <property type="match status" value="1"/>
</dbReference>
<dbReference type="Pfam" id="PF13424">
    <property type="entry name" value="TPR_12"/>
    <property type="match status" value="1"/>
</dbReference>
<accession>A0A9X3NI59</accession>
<dbReference type="Gene3D" id="1.25.40.10">
    <property type="entry name" value="Tetratricopeptide repeat domain"/>
    <property type="match status" value="3"/>
</dbReference>